<feature type="domain" description="DUF7769" evidence="2">
    <location>
        <begin position="150"/>
        <end position="204"/>
    </location>
</feature>
<evidence type="ECO:0000313" key="4">
    <source>
        <dbReference type="Proteomes" id="UP001497457"/>
    </source>
</evidence>
<evidence type="ECO:0000313" key="3">
    <source>
        <dbReference type="EMBL" id="CAL4961509.1"/>
    </source>
</evidence>
<dbReference type="PANTHER" id="PTHR33889:SF1">
    <property type="entry name" value="OS03G0834800 PROTEIN"/>
    <property type="match status" value="1"/>
</dbReference>
<organism evidence="3 4">
    <name type="scientific">Urochloa decumbens</name>
    <dbReference type="NCBI Taxonomy" id="240449"/>
    <lineage>
        <taxon>Eukaryota</taxon>
        <taxon>Viridiplantae</taxon>
        <taxon>Streptophyta</taxon>
        <taxon>Embryophyta</taxon>
        <taxon>Tracheophyta</taxon>
        <taxon>Spermatophyta</taxon>
        <taxon>Magnoliopsida</taxon>
        <taxon>Liliopsida</taxon>
        <taxon>Poales</taxon>
        <taxon>Poaceae</taxon>
        <taxon>PACMAD clade</taxon>
        <taxon>Panicoideae</taxon>
        <taxon>Panicodae</taxon>
        <taxon>Paniceae</taxon>
        <taxon>Melinidinae</taxon>
        <taxon>Urochloa</taxon>
    </lineage>
</organism>
<proteinExistence type="predicted"/>
<dbReference type="Pfam" id="PF24964">
    <property type="entry name" value="DUF7769"/>
    <property type="match status" value="1"/>
</dbReference>
<feature type="region of interest" description="Disordered" evidence="1">
    <location>
        <begin position="1"/>
        <end position="35"/>
    </location>
</feature>
<sequence length="224" mass="24630">MAVDLNIPAAEDEEDGPFGGLPHGQDHPPFAGAHPMGDGDGAPAFDLNMAVPESEDEVDWFNAPAAAANFDLNFDLEEEEADEDADVYANDFHVIFAGEADAFNAAAEAASFDLNCDLEEEVLEGFSDEEHVEQGSHTQPVNVVIKRKNLSNKARQEIYQALLARSFNGKLKRRTTRIVANQFNVNRCYVQSIWRTAKQCLAAGVPVDVSCKRKKNCGRKKDVF</sequence>
<dbReference type="AlphaFoldDB" id="A0ABC8ZH32"/>
<keyword evidence="4" id="KW-1185">Reference proteome</keyword>
<evidence type="ECO:0000259" key="2">
    <source>
        <dbReference type="Pfam" id="PF24964"/>
    </source>
</evidence>
<dbReference type="EMBL" id="OZ075129">
    <property type="protein sequence ID" value="CAL4961509.1"/>
    <property type="molecule type" value="Genomic_DNA"/>
</dbReference>
<accession>A0ABC8ZH32</accession>
<name>A0ABC8ZH32_9POAL</name>
<dbReference type="InterPro" id="IPR056671">
    <property type="entry name" value="DUF7769"/>
</dbReference>
<dbReference type="Proteomes" id="UP001497457">
    <property type="component" value="Chromosome 19rd"/>
</dbReference>
<gene>
    <name evidence="3" type="ORF">URODEC1_LOCUS45056</name>
</gene>
<reference evidence="3" key="1">
    <citation type="submission" date="2024-10" db="EMBL/GenBank/DDBJ databases">
        <authorList>
            <person name="Ryan C."/>
        </authorList>
    </citation>
    <scope>NUCLEOTIDE SEQUENCE [LARGE SCALE GENOMIC DNA]</scope>
</reference>
<dbReference type="PANTHER" id="PTHR33889">
    <property type="entry name" value="OS04G0681850 PROTEIN"/>
    <property type="match status" value="1"/>
</dbReference>
<evidence type="ECO:0000256" key="1">
    <source>
        <dbReference type="SAM" id="MobiDB-lite"/>
    </source>
</evidence>
<protein>
    <recommendedName>
        <fullName evidence="2">DUF7769 domain-containing protein</fullName>
    </recommendedName>
</protein>